<dbReference type="SUPFAM" id="SSF54403">
    <property type="entry name" value="Cystatin/monellin"/>
    <property type="match status" value="1"/>
</dbReference>
<dbReference type="InterPro" id="IPR001713">
    <property type="entry name" value="Prot_inh_stefin"/>
</dbReference>
<keyword evidence="3" id="KW-0963">Cytoplasm</keyword>
<sequence>MTTTVVGGWSEWMIIDDDVKKICELVKPEAEERERTTFTVYTPLNYRKQIVAGKNYEMKVFVGNDSCLLLSVFQGFGPDAKPVLKNATVLPLPSIITN</sequence>
<reference evidence="7 8" key="1">
    <citation type="submission" date="2020-02" db="EMBL/GenBank/DDBJ databases">
        <title>A chromosome-scale genome assembly of the black bullhead catfish (Ameiurus melas).</title>
        <authorList>
            <person name="Wen M."/>
            <person name="Zham M."/>
            <person name="Cabau C."/>
            <person name="Klopp C."/>
            <person name="Donnadieu C."/>
            <person name="Roques C."/>
            <person name="Bouchez O."/>
            <person name="Lampietro C."/>
            <person name="Jouanno E."/>
            <person name="Herpin A."/>
            <person name="Louis A."/>
            <person name="Berthelot C."/>
            <person name="Parey E."/>
            <person name="Roest-Crollius H."/>
            <person name="Braasch I."/>
            <person name="Postlethwait J."/>
            <person name="Robinson-Rechavi M."/>
            <person name="Echchiki A."/>
            <person name="Begum T."/>
            <person name="Montfort J."/>
            <person name="Schartl M."/>
            <person name="Bobe J."/>
            <person name="Guiguen Y."/>
        </authorList>
    </citation>
    <scope>NUCLEOTIDE SEQUENCE [LARGE SCALE GENOMIC DNA]</scope>
    <source>
        <strain evidence="7">M_S1</strain>
        <tissue evidence="7">Blood</tissue>
    </source>
</reference>
<comment type="caution">
    <text evidence="7">The sequence shown here is derived from an EMBL/GenBank/DDBJ whole genome shotgun (WGS) entry which is preliminary data.</text>
</comment>
<comment type="subcellular location">
    <subcellularLocation>
        <location evidence="1">Cytoplasm</location>
    </subcellularLocation>
</comment>
<dbReference type="PANTHER" id="PTHR11414:SF21">
    <property type="entry name" value="CYSTATIN 14A, TANDEM DUPLICATE 1-RELATED"/>
    <property type="match status" value="1"/>
</dbReference>
<keyword evidence="8" id="KW-1185">Reference proteome</keyword>
<feature type="domain" description="Cystatin" evidence="6">
    <location>
        <begin position="16"/>
        <end position="74"/>
    </location>
</feature>
<name>A0A7J5ZS47_AMEME</name>
<proteinExistence type="inferred from homology"/>
<dbReference type="GO" id="GO:0004869">
    <property type="term" value="F:cysteine-type endopeptidase inhibitor activity"/>
    <property type="evidence" value="ECO:0007669"/>
    <property type="project" value="UniProtKB-KW"/>
</dbReference>
<dbReference type="Pfam" id="PF00031">
    <property type="entry name" value="Cystatin"/>
    <property type="match status" value="1"/>
</dbReference>
<comment type="similarity">
    <text evidence="2">Belongs to the cystatin family.</text>
</comment>
<dbReference type="EMBL" id="JAAGNN010000023">
    <property type="protein sequence ID" value="KAF4073492.1"/>
    <property type="molecule type" value="Genomic_DNA"/>
</dbReference>
<dbReference type="PRINTS" id="PR00295">
    <property type="entry name" value="STEFINA"/>
</dbReference>
<dbReference type="AlphaFoldDB" id="A0A7J5ZS47"/>
<evidence type="ECO:0000259" key="6">
    <source>
        <dbReference type="Pfam" id="PF00031"/>
    </source>
</evidence>
<keyword evidence="5" id="KW-0789">Thiol protease inhibitor</keyword>
<organism evidence="7 8">
    <name type="scientific">Ameiurus melas</name>
    <name type="common">Black bullhead</name>
    <name type="synonym">Silurus melas</name>
    <dbReference type="NCBI Taxonomy" id="219545"/>
    <lineage>
        <taxon>Eukaryota</taxon>
        <taxon>Metazoa</taxon>
        <taxon>Chordata</taxon>
        <taxon>Craniata</taxon>
        <taxon>Vertebrata</taxon>
        <taxon>Euteleostomi</taxon>
        <taxon>Actinopterygii</taxon>
        <taxon>Neopterygii</taxon>
        <taxon>Teleostei</taxon>
        <taxon>Ostariophysi</taxon>
        <taxon>Siluriformes</taxon>
        <taxon>Ictaluridae</taxon>
        <taxon>Ameiurus</taxon>
    </lineage>
</organism>
<dbReference type="Proteomes" id="UP000593565">
    <property type="component" value="Unassembled WGS sequence"/>
</dbReference>
<evidence type="ECO:0000256" key="5">
    <source>
        <dbReference type="ARBA" id="ARBA00022704"/>
    </source>
</evidence>
<protein>
    <recommendedName>
        <fullName evidence="6">Cystatin domain-containing protein</fullName>
    </recommendedName>
</protein>
<dbReference type="InterPro" id="IPR046350">
    <property type="entry name" value="Cystatin_sf"/>
</dbReference>
<evidence type="ECO:0000256" key="2">
    <source>
        <dbReference type="ARBA" id="ARBA00009403"/>
    </source>
</evidence>
<dbReference type="Gene3D" id="3.10.450.10">
    <property type="match status" value="1"/>
</dbReference>
<evidence type="ECO:0000256" key="4">
    <source>
        <dbReference type="ARBA" id="ARBA00022690"/>
    </source>
</evidence>
<evidence type="ECO:0000313" key="7">
    <source>
        <dbReference type="EMBL" id="KAF4073492.1"/>
    </source>
</evidence>
<keyword evidence="4" id="KW-0646">Protease inhibitor</keyword>
<dbReference type="GO" id="GO:0005829">
    <property type="term" value="C:cytosol"/>
    <property type="evidence" value="ECO:0007669"/>
    <property type="project" value="TreeGrafter"/>
</dbReference>
<gene>
    <name evidence="7" type="ORF">AMELA_G00243860</name>
</gene>
<dbReference type="PANTHER" id="PTHR11414">
    <property type="entry name" value="CYSTATIN FAMILY MEMBER"/>
    <property type="match status" value="1"/>
</dbReference>
<accession>A0A7J5ZS47</accession>
<evidence type="ECO:0000256" key="3">
    <source>
        <dbReference type="ARBA" id="ARBA00022490"/>
    </source>
</evidence>
<evidence type="ECO:0000256" key="1">
    <source>
        <dbReference type="ARBA" id="ARBA00004496"/>
    </source>
</evidence>
<dbReference type="InterPro" id="IPR000010">
    <property type="entry name" value="Cystatin_dom"/>
</dbReference>
<evidence type="ECO:0000313" key="8">
    <source>
        <dbReference type="Proteomes" id="UP000593565"/>
    </source>
</evidence>